<keyword evidence="9 12" id="KW-0067">ATP-binding</keyword>
<dbReference type="InterPro" id="IPR001650">
    <property type="entry name" value="Helicase_C-like"/>
</dbReference>
<dbReference type="FunFam" id="3.40.50.300:FF:000008">
    <property type="entry name" value="ATP-dependent RNA helicase RhlB"/>
    <property type="match status" value="1"/>
</dbReference>
<reference evidence="16" key="1">
    <citation type="submission" date="2020-11" db="EMBL/GenBank/DDBJ databases">
        <title>Chlorella ohadii genome sequencing and assembly.</title>
        <authorList>
            <person name="Murik O."/>
            <person name="Treves H."/>
            <person name="Kedem I."/>
            <person name="Shotland Y."/>
            <person name="Kaplan A."/>
        </authorList>
    </citation>
    <scope>NUCLEOTIDE SEQUENCE</scope>
    <source>
        <strain evidence="16">1</strain>
    </source>
</reference>
<dbReference type="Pfam" id="PF00270">
    <property type="entry name" value="DEAD"/>
    <property type="match status" value="1"/>
</dbReference>
<feature type="compositionally biased region" description="Low complexity" evidence="13">
    <location>
        <begin position="63"/>
        <end position="78"/>
    </location>
</feature>
<protein>
    <recommendedName>
        <fullName evidence="3">RNA helicase</fullName>
        <ecNumber evidence="3">3.6.4.13</ecNumber>
    </recommendedName>
</protein>
<name>A0AAD5DG80_9CHLO</name>
<dbReference type="Pfam" id="PF00271">
    <property type="entry name" value="Helicase_C"/>
    <property type="match status" value="1"/>
</dbReference>
<comment type="similarity">
    <text evidence="2">Belongs to the DEAD box helicase family. DDX5/DBP2 subfamily.</text>
</comment>
<dbReference type="PROSITE" id="PS51192">
    <property type="entry name" value="HELICASE_ATP_BIND_1"/>
    <property type="match status" value="1"/>
</dbReference>
<dbReference type="InterPro" id="IPR044742">
    <property type="entry name" value="DEAD/DEAH_RhlB"/>
</dbReference>
<dbReference type="GO" id="GO:0016787">
    <property type="term" value="F:hydrolase activity"/>
    <property type="evidence" value="ECO:0007669"/>
    <property type="project" value="UniProtKB-KW"/>
</dbReference>
<accession>A0AAD5DG80</accession>
<evidence type="ECO:0000256" key="2">
    <source>
        <dbReference type="ARBA" id="ARBA00009334"/>
    </source>
</evidence>
<dbReference type="GO" id="GO:0003724">
    <property type="term" value="F:RNA helicase activity"/>
    <property type="evidence" value="ECO:0007669"/>
    <property type="project" value="UniProtKB-EC"/>
</dbReference>
<dbReference type="PROSITE" id="PS00039">
    <property type="entry name" value="DEAD_ATP_HELICASE"/>
    <property type="match status" value="1"/>
</dbReference>
<dbReference type="SMART" id="SM00487">
    <property type="entry name" value="DEXDc"/>
    <property type="match status" value="1"/>
</dbReference>
<gene>
    <name evidence="16" type="ORF">COHA_009952</name>
</gene>
<proteinExistence type="inferred from homology"/>
<dbReference type="EC" id="3.6.4.13" evidence="3"/>
<comment type="caution">
    <text evidence="16">The sequence shown here is derived from an EMBL/GenBank/DDBJ whole genome shotgun (WGS) entry which is preliminary data.</text>
</comment>
<dbReference type="CDD" id="cd00268">
    <property type="entry name" value="DEADc"/>
    <property type="match status" value="1"/>
</dbReference>
<keyword evidence="6 12" id="KW-0547">Nucleotide-binding</keyword>
<dbReference type="SUPFAM" id="SSF52540">
    <property type="entry name" value="P-loop containing nucleoside triphosphate hydrolases"/>
    <property type="match status" value="1"/>
</dbReference>
<dbReference type="Gene3D" id="3.40.50.300">
    <property type="entry name" value="P-loop containing nucleotide triphosphate hydrolases"/>
    <property type="match status" value="2"/>
</dbReference>
<dbReference type="GO" id="GO:0005524">
    <property type="term" value="F:ATP binding"/>
    <property type="evidence" value="ECO:0007669"/>
    <property type="project" value="UniProtKB-KW"/>
</dbReference>
<evidence type="ECO:0000256" key="9">
    <source>
        <dbReference type="ARBA" id="ARBA00022840"/>
    </source>
</evidence>
<keyword evidence="5" id="KW-0698">rRNA processing</keyword>
<dbReference type="Proteomes" id="UP001205105">
    <property type="component" value="Unassembled WGS sequence"/>
</dbReference>
<evidence type="ECO:0000256" key="1">
    <source>
        <dbReference type="ARBA" id="ARBA00004604"/>
    </source>
</evidence>
<evidence type="ECO:0000259" key="14">
    <source>
        <dbReference type="PROSITE" id="PS51192"/>
    </source>
</evidence>
<dbReference type="GO" id="GO:0003676">
    <property type="term" value="F:nucleic acid binding"/>
    <property type="evidence" value="ECO:0007669"/>
    <property type="project" value="InterPro"/>
</dbReference>
<evidence type="ECO:0000256" key="7">
    <source>
        <dbReference type="ARBA" id="ARBA00022801"/>
    </source>
</evidence>
<dbReference type="InterPro" id="IPR000629">
    <property type="entry name" value="RNA-helicase_DEAD-box_CS"/>
</dbReference>
<dbReference type="SMART" id="SM00490">
    <property type="entry name" value="HELICc"/>
    <property type="match status" value="1"/>
</dbReference>
<evidence type="ECO:0000256" key="10">
    <source>
        <dbReference type="ARBA" id="ARBA00023242"/>
    </source>
</evidence>
<evidence type="ECO:0000256" key="11">
    <source>
        <dbReference type="ARBA" id="ARBA00037449"/>
    </source>
</evidence>
<evidence type="ECO:0000256" key="3">
    <source>
        <dbReference type="ARBA" id="ARBA00012552"/>
    </source>
</evidence>
<sequence>MAIPLAQEEHKELRKQIKKLKKSASLGQLDEAGTQELKALKKRAKAAKAASQATSGGGGSASDGGEATAEQQAPQAGGKQKKRKQKEEAAAEAEEQEQQPAAKKAKGKKGKAAAAGSGHAAPQGMAAVGEPPGTRKPLVKALYEESADVAAMPADQVKQWRKERKTKVEGCELHPITAFAQSGLSAQELHATRNFQQPSPIQAQCLPIALSGRDLVGIAATGSGKTLAFGLPAIRHIRAQREAGVASGKKPVALVIAPTRELALQIGAVLEEAGSQCGISTVCVYGGVPKRDQVQALRKGAAIVVATPGRLEDLMNDGACKLDEISFLVLDEADRMLDLGFEPHIRAIAGKTRADRQTLMFSATWPTTVRKLAADFLCHPVKVTIGSQDLAASHSVTQVVEVIEDRARDGRLHDLLQRYHSSRTNRVIIFVLYKKEAVRVEQTLQRKGWKAVAIHGDISQAQRTAAVDKFKSGQVPLLVATDVAARGLDIPDVEVVLNYSFPLTTEDYVHRIGRTGRAGKTGTAHTFFVGANDKPRAGELINVLREAKQEVPEELLKFGTTVKKKESKLYGAHFKECDFSQKATKISFDSDDE</sequence>
<evidence type="ECO:0000256" key="13">
    <source>
        <dbReference type="SAM" id="MobiDB-lite"/>
    </source>
</evidence>
<evidence type="ECO:0000256" key="12">
    <source>
        <dbReference type="RuleBase" id="RU000492"/>
    </source>
</evidence>
<dbReference type="EMBL" id="JADXDR010000201">
    <property type="protein sequence ID" value="KAI7836186.1"/>
    <property type="molecule type" value="Genomic_DNA"/>
</dbReference>
<evidence type="ECO:0000256" key="4">
    <source>
        <dbReference type="ARBA" id="ARBA00022517"/>
    </source>
</evidence>
<evidence type="ECO:0000313" key="16">
    <source>
        <dbReference type="EMBL" id="KAI7836186.1"/>
    </source>
</evidence>
<evidence type="ECO:0000256" key="5">
    <source>
        <dbReference type="ARBA" id="ARBA00022552"/>
    </source>
</evidence>
<dbReference type="PROSITE" id="PS51194">
    <property type="entry name" value="HELICASE_CTER"/>
    <property type="match status" value="1"/>
</dbReference>
<keyword evidence="4" id="KW-0690">Ribosome biogenesis</keyword>
<keyword evidence="8 12" id="KW-0347">Helicase</keyword>
<comment type="subcellular location">
    <subcellularLocation>
        <location evidence="1">Nucleus</location>
        <location evidence="1">Nucleolus</location>
    </subcellularLocation>
</comment>
<keyword evidence="7 12" id="KW-0378">Hydrolase</keyword>
<evidence type="ECO:0000256" key="8">
    <source>
        <dbReference type="ARBA" id="ARBA00022806"/>
    </source>
</evidence>
<organism evidence="16 17">
    <name type="scientific">Chlorella ohadii</name>
    <dbReference type="NCBI Taxonomy" id="2649997"/>
    <lineage>
        <taxon>Eukaryota</taxon>
        <taxon>Viridiplantae</taxon>
        <taxon>Chlorophyta</taxon>
        <taxon>core chlorophytes</taxon>
        <taxon>Trebouxiophyceae</taxon>
        <taxon>Chlorellales</taxon>
        <taxon>Chlorellaceae</taxon>
        <taxon>Chlorella clade</taxon>
        <taxon>Chlorella</taxon>
    </lineage>
</organism>
<dbReference type="InterPro" id="IPR027417">
    <property type="entry name" value="P-loop_NTPase"/>
</dbReference>
<feature type="region of interest" description="Disordered" evidence="13">
    <location>
        <begin position="39"/>
        <end position="133"/>
    </location>
</feature>
<evidence type="ECO:0000313" key="17">
    <source>
        <dbReference type="Proteomes" id="UP001205105"/>
    </source>
</evidence>
<dbReference type="PANTHER" id="PTHR47958">
    <property type="entry name" value="ATP-DEPENDENT RNA HELICASE DBP3"/>
    <property type="match status" value="1"/>
</dbReference>
<dbReference type="CDD" id="cd18787">
    <property type="entry name" value="SF2_C_DEAD"/>
    <property type="match status" value="1"/>
</dbReference>
<dbReference type="InterPro" id="IPR011545">
    <property type="entry name" value="DEAD/DEAH_box_helicase_dom"/>
</dbReference>
<dbReference type="InterPro" id="IPR014001">
    <property type="entry name" value="Helicase_ATP-bd"/>
</dbReference>
<keyword evidence="10" id="KW-0539">Nucleus</keyword>
<feature type="domain" description="Helicase C-terminal" evidence="15">
    <location>
        <begin position="395"/>
        <end position="559"/>
    </location>
</feature>
<feature type="compositionally biased region" description="Low complexity" evidence="13">
    <location>
        <begin position="112"/>
        <end position="124"/>
    </location>
</feature>
<comment type="function">
    <text evidence="11">ATP-dependent RNA helicase required for 60S ribosomal subunit synthesis. Involved in efficient pre-rRNA processing, predominantly at site A3, which is necessary for the normal formation of 25S and 5.8S rRNAs.</text>
</comment>
<evidence type="ECO:0000256" key="6">
    <source>
        <dbReference type="ARBA" id="ARBA00022741"/>
    </source>
</evidence>
<dbReference type="AlphaFoldDB" id="A0AAD5DG80"/>
<evidence type="ECO:0000259" key="15">
    <source>
        <dbReference type="PROSITE" id="PS51194"/>
    </source>
</evidence>
<keyword evidence="17" id="KW-1185">Reference proteome</keyword>
<feature type="domain" description="Helicase ATP-binding" evidence="14">
    <location>
        <begin position="206"/>
        <end position="383"/>
    </location>
</feature>